<dbReference type="EMBL" id="PNCJ01000023">
    <property type="protein sequence ID" value="TMP35587.1"/>
    <property type="molecule type" value="Genomic_DNA"/>
</dbReference>
<evidence type="ECO:0000313" key="1">
    <source>
        <dbReference type="EMBL" id="TMP35587.1"/>
    </source>
</evidence>
<sequence>MTRLQTVTLAFVLTGLGYALWVLSSLAPLPTAEVHSQRTSAPTEQAGYQHNTSTVSETTAISMPLVSTAKMPAAVADPSEEPTPEDAPYIPPIASSTPARVYSGDLSDHQAYQAYQSDEMDKMKQDYIAAVDKKVARLELLLEKGVRHKLPEQQLQEAREKIQGLRAMQKQLRKELAQ</sequence>
<reference evidence="2" key="2">
    <citation type="submission" date="2019-06" db="EMBL/GenBank/DDBJ databases">
        <title>Co-occurence of chitin degradation, pigmentation and bioactivity in marine Pseudoalteromonas.</title>
        <authorList>
            <person name="Sonnenschein E.C."/>
            <person name="Bech P.K."/>
        </authorList>
    </citation>
    <scope>NUCLEOTIDE SEQUENCE [LARGE SCALE GENOMIC DNA]</scope>
    <source>
        <strain evidence="2">S2599</strain>
    </source>
</reference>
<reference evidence="1 2" key="1">
    <citation type="submission" date="2018-01" db="EMBL/GenBank/DDBJ databases">
        <authorList>
            <person name="Paulsen S."/>
            <person name="Gram L.K."/>
        </authorList>
    </citation>
    <scope>NUCLEOTIDE SEQUENCE [LARGE SCALE GENOMIC DNA]</scope>
    <source>
        <strain evidence="1 2">S2599</strain>
    </source>
</reference>
<name>A0A5S3WXQ9_9GAMM</name>
<protein>
    <submittedName>
        <fullName evidence="1">Uncharacterized protein</fullName>
    </submittedName>
</protein>
<dbReference type="OrthoDB" id="6313065at2"/>
<organism evidence="1 2">
    <name type="scientific">Pseudoalteromonas rubra</name>
    <dbReference type="NCBI Taxonomy" id="43658"/>
    <lineage>
        <taxon>Bacteria</taxon>
        <taxon>Pseudomonadati</taxon>
        <taxon>Pseudomonadota</taxon>
        <taxon>Gammaproteobacteria</taxon>
        <taxon>Alteromonadales</taxon>
        <taxon>Pseudoalteromonadaceae</taxon>
        <taxon>Pseudoalteromonas</taxon>
    </lineage>
</organism>
<proteinExistence type="predicted"/>
<dbReference type="RefSeq" id="WP_138545807.1">
    <property type="nucleotide sequence ID" value="NZ_PNCJ01000023.1"/>
</dbReference>
<comment type="caution">
    <text evidence="1">The sequence shown here is derived from an EMBL/GenBank/DDBJ whole genome shotgun (WGS) entry which is preliminary data.</text>
</comment>
<gene>
    <name evidence="1" type="ORF">CWB98_16380</name>
</gene>
<accession>A0A5S3WXQ9</accession>
<evidence type="ECO:0000313" key="2">
    <source>
        <dbReference type="Proteomes" id="UP000306719"/>
    </source>
</evidence>
<dbReference type="Proteomes" id="UP000306719">
    <property type="component" value="Unassembled WGS sequence"/>
</dbReference>
<dbReference type="AlphaFoldDB" id="A0A5S3WXQ9"/>